<evidence type="ECO:0000313" key="1">
    <source>
        <dbReference type="EnsemblMetazoa" id="Aqu2.1.42379_001"/>
    </source>
</evidence>
<organism evidence="1">
    <name type="scientific">Amphimedon queenslandica</name>
    <name type="common">Sponge</name>
    <dbReference type="NCBI Taxonomy" id="400682"/>
    <lineage>
        <taxon>Eukaryota</taxon>
        <taxon>Metazoa</taxon>
        <taxon>Porifera</taxon>
        <taxon>Demospongiae</taxon>
        <taxon>Heteroscleromorpha</taxon>
        <taxon>Haplosclerida</taxon>
        <taxon>Niphatidae</taxon>
        <taxon>Amphimedon</taxon>
    </lineage>
</organism>
<dbReference type="AlphaFoldDB" id="A0A1X7VR52"/>
<protein>
    <submittedName>
        <fullName evidence="1">Uncharacterized protein</fullName>
    </submittedName>
</protein>
<reference evidence="1" key="1">
    <citation type="submission" date="2017-05" db="UniProtKB">
        <authorList>
            <consortium name="EnsemblMetazoa"/>
        </authorList>
    </citation>
    <scope>IDENTIFICATION</scope>
</reference>
<proteinExistence type="predicted"/>
<accession>A0A1X7VR52</accession>
<sequence>VGYFVKHFSVMFVCRPLTLDYELWDQIRVDHVKQLANHCYNCDCAPHFQATSKLVS</sequence>
<name>A0A1X7VR52_AMPQE</name>
<dbReference type="InParanoid" id="A0A1X7VR52"/>
<dbReference type="EnsemblMetazoa" id="Aqu2.1.42379_001">
    <property type="protein sequence ID" value="Aqu2.1.42379_001"/>
    <property type="gene ID" value="Aqu2.1.42379"/>
</dbReference>